<gene>
    <name evidence="2" type="ORF">CVT24_010233</name>
</gene>
<organism evidence="2 3">
    <name type="scientific">Panaeolus cyanescens</name>
    <dbReference type="NCBI Taxonomy" id="181874"/>
    <lineage>
        <taxon>Eukaryota</taxon>
        <taxon>Fungi</taxon>
        <taxon>Dikarya</taxon>
        <taxon>Basidiomycota</taxon>
        <taxon>Agaricomycotina</taxon>
        <taxon>Agaricomycetes</taxon>
        <taxon>Agaricomycetidae</taxon>
        <taxon>Agaricales</taxon>
        <taxon>Agaricineae</taxon>
        <taxon>Galeropsidaceae</taxon>
        <taxon>Panaeolus</taxon>
    </lineage>
</organism>
<evidence type="ECO:0000259" key="1">
    <source>
        <dbReference type="Pfam" id="PF20231"/>
    </source>
</evidence>
<comment type="caution">
    <text evidence="2">The sequence shown here is derived from an EMBL/GenBank/DDBJ whole genome shotgun (WGS) entry which is preliminary data.</text>
</comment>
<dbReference type="AlphaFoldDB" id="A0A409X8W5"/>
<reference evidence="2 3" key="1">
    <citation type="journal article" date="2018" name="Evol. Lett.">
        <title>Horizontal gene cluster transfer increased hallucinogenic mushroom diversity.</title>
        <authorList>
            <person name="Reynolds H.T."/>
            <person name="Vijayakumar V."/>
            <person name="Gluck-Thaler E."/>
            <person name="Korotkin H.B."/>
            <person name="Matheny P.B."/>
            <person name="Slot J.C."/>
        </authorList>
    </citation>
    <scope>NUCLEOTIDE SEQUENCE [LARGE SCALE GENOMIC DNA]</scope>
    <source>
        <strain evidence="2 3">2629</strain>
    </source>
</reference>
<dbReference type="InterPro" id="IPR046496">
    <property type="entry name" value="DUF6589"/>
</dbReference>
<accession>A0A409X8W5</accession>
<name>A0A409X8W5_9AGAR</name>
<evidence type="ECO:0000313" key="3">
    <source>
        <dbReference type="Proteomes" id="UP000284842"/>
    </source>
</evidence>
<feature type="non-terminal residue" evidence="2">
    <location>
        <position position="1"/>
    </location>
</feature>
<proteinExistence type="predicted"/>
<dbReference type="Pfam" id="PF20231">
    <property type="entry name" value="DUF6589"/>
    <property type="match status" value="1"/>
</dbReference>
<dbReference type="Proteomes" id="UP000284842">
    <property type="component" value="Unassembled WGS sequence"/>
</dbReference>
<dbReference type="STRING" id="181874.A0A409X8W5"/>
<feature type="non-terminal residue" evidence="2">
    <location>
        <position position="265"/>
    </location>
</feature>
<keyword evidence="3" id="KW-1185">Reference proteome</keyword>
<protein>
    <recommendedName>
        <fullName evidence="1">DUF6589 domain-containing protein</fullName>
    </recommendedName>
</protein>
<dbReference type="InParanoid" id="A0A409X8W5"/>
<evidence type="ECO:0000313" key="2">
    <source>
        <dbReference type="EMBL" id="PPQ87206.1"/>
    </source>
</evidence>
<sequence length="265" mass="30712">YLLGTVNIPEVSYGDNSKLLSEWLKQLNFWKPIELMELGMGKIVAWIGDQLTVDRLRRLFVFRADDDNFFDRMDCSIFIFGWLHAQMAFANSLHKQYLGTSKGRGLHQAFEALNRKGLYKTRTQGPFYHDLVEALYHVAEAHIRVDWCRIGCVTSLKDLRSLSAHSLYDLAKKMIVNTHASSEALDMMDHKPELVDEQERQVVMFNRDVLQFIVLDRAIRHGDVTIMEDMLLTLLCRFMGGNKGKYANEVLELLQGLNREWPDEI</sequence>
<feature type="domain" description="DUF6589" evidence="1">
    <location>
        <begin position="1"/>
        <end position="265"/>
    </location>
</feature>
<dbReference type="EMBL" id="NHTK01004330">
    <property type="protein sequence ID" value="PPQ87206.1"/>
    <property type="molecule type" value="Genomic_DNA"/>
</dbReference>
<dbReference type="OrthoDB" id="3203379at2759"/>